<protein>
    <recommendedName>
        <fullName evidence="3">Restriction endonuclease</fullName>
    </recommendedName>
</protein>
<evidence type="ECO:0008006" key="3">
    <source>
        <dbReference type="Google" id="ProtNLM"/>
    </source>
</evidence>
<reference evidence="2" key="1">
    <citation type="submission" date="2020-09" db="EMBL/GenBank/DDBJ databases">
        <title>Whole genome shotgun sequence of Streptomyces cinnamonensis NBRC 15873.</title>
        <authorList>
            <person name="Komaki H."/>
            <person name="Tamura T."/>
        </authorList>
    </citation>
    <scope>NUCLEOTIDE SEQUENCE [LARGE SCALE GENOMIC DNA]</scope>
    <source>
        <strain evidence="2">NBRC 15873</strain>
    </source>
</reference>
<dbReference type="Proteomes" id="UP000660554">
    <property type="component" value="Unassembled WGS sequence"/>
</dbReference>
<dbReference type="RefSeq" id="WP_191870313.1">
    <property type="nucleotide sequence ID" value="NZ_BMRU01000105.1"/>
</dbReference>
<dbReference type="InterPro" id="IPR043733">
    <property type="entry name" value="DUF5677"/>
</dbReference>
<keyword evidence="2" id="KW-1185">Reference proteome</keyword>
<evidence type="ECO:0000313" key="1">
    <source>
        <dbReference type="EMBL" id="GHI16503.1"/>
    </source>
</evidence>
<accession>A0ABQ3NUP7</accession>
<dbReference type="Pfam" id="PF18928">
    <property type="entry name" value="DUF5677"/>
    <property type="match status" value="1"/>
</dbReference>
<organism evidence="1 2">
    <name type="scientific">Streptomyces virginiae</name>
    <name type="common">Streptomyces cinnamonensis</name>
    <dbReference type="NCBI Taxonomy" id="1961"/>
    <lineage>
        <taxon>Bacteria</taxon>
        <taxon>Bacillati</taxon>
        <taxon>Actinomycetota</taxon>
        <taxon>Actinomycetes</taxon>
        <taxon>Kitasatosporales</taxon>
        <taxon>Streptomycetaceae</taxon>
        <taxon>Streptomyces</taxon>
    </lineage>
</organism>
<comment type="caution">
    <text evidence="1">The sequence shown here is derived from an EMBL/GenBank/DDBJ whole genome shotgun (WGS) entry which is preliminary data.</text>
</comment>
<dbReference type="EMBL" id="BNDV01000016">
    <property type="protein sequence ID" value="GHI16503.1"/>
    <property type="molecule type" value="Genomic_DNA"/>
</dbReference>
<dbReference type="GeneID" id="86955554"/>
<evidence type="ECO:0000313" key="2">
    <source>
        <dbReference type="Proteomes" id="UP000660554"/>
    </source>
</evidence>
<sequence length="367" mass="41257">MGLSRLQQLVLDQVRESLGENAGIKRTIEEFEPIFGAADDYVVNRIHLLDSETGRSTRWSLKYGRKRRARSAAHNERSILKKLGFGFRQFSDAITLAEDANRDLFTAFRRWLRTGGDSRSLVDPENGVGGAALHVLIMLGIHARGCSIASEIDLLARRGHTEGAHARARSLYELMILAGFLAVHDTVDFELTERYHLSAMVEKRRDARHTGEEDPFDRADELEERIRSLWGPSFFRPYGWAAPGIQAHSGSRITFRDVEEASGLDAMRHCYLTMNHAIHGGAMAVTTRFDRRNPFPNATGSEVNYYSVAWIAGASATFFHFLNRLTLEGVAELVDPNELFFLAPLSHCDAAEEFFRSYAASHEPDND</sequence>
<name>A0ABQ3NUP7_STRVG</name>
<proteinExistence type="predicted"/>
<gene>
    <name evidence="1" type="ORF">Scinn_59660</name>
</gene>